<dbReference type="PROSITE" id="PS51724">
    <property type="entry name" value="SPOR"/>
    <property type="match status" value="1"/>
</dbReference>
<proteinExistence type="predicted"/>
<reference evidence="3 4" key="1">
    <citation type="submission" date="2024-02" db="EMBL/GenBank/DDBJ databases">
        <title>Bacteria isolated from the canopy kelp, Nereocystis luetkeana.</title>
        <authorList>
            <person name="Pfister C.A."/>
            <person name="Younker I.T."/>
            <person name="Light S.H."/>
        </authorList>
    </citation>
    <scope>NUCLEOTIDE SEQUENCE [LARGE SCALE GENOMIC DNA]</scope>
    <source>
        <strain evidence="3 4">TI.4.07</strain>
    </source>
</reference>
<evidence type="ECO:0000313" key="4">
    <source>
        <dbReference type="Proteomes" id="UP001379949"/>
    </source>
</evidence>
<accession>A0ABU9G5Z2</accession>
<dbReference type="Proteomes" id="UP001379949">
    <property type="component" value="Unassembled WGS sequence"/>
</dbReference>
<keyword evidence="4" id="KW-1185">Reference proteome</keyword>
<dbReference type="InterPro" id="IPR052026">
    <property type="entry name" value="ExeA_AAA_ATPase_DNA-bind"/>
</dbReference>
<feature type="transmembrane region" description="Helical" evidence="1">
    <location>
        <begin position="269"/>
        <end position="294"/>
    </location>
</feature>
<dbReference type="EMBL" id="JBAKAR010000010">
    <property type="protein sequence ID" value="MEL0613909.1"/>
    <property type="molecule type" value="Genomic_DNA"/>
</dbReference>
<evidence type="ECO:0000256" key="1">
    <source>
        <dbReference type="SAM" id="Phobius"/>
    </source>
</evidence>
<keyword evidence="1" id="KW-1133">Transmembrane helix</keyword>
<feature type="domain" description="SPOR" evidence="2">
    <location>
        <begin position="429"/>
        <end position="507"/>
    </location>
</feature>
<dbReference type="SUPFAM" id="SSF52540">
    <property type="entry name" value="P-loop containing nucleoside triphosphate hydrolases"/>
    <property type="match status" value="1"/>
</dbReference>
<dbReference type="Pfam" id="PF05036">
    <property type="entry name" value="SPOR"/>
    <property type="match status" value="1"/>
</dbReference>
<sequence length="519" mass="57383">MSEPNFQFDLESALNQPPKATLRDPFGSKDMSAYFASEEGNQQLALLEHLSRYSNLLSVIQGPQGSGKSRFMMEFARHQDDSTIISQVKASMLMTAGQLLQAIYSGFSTQLREPPNEATFGPLLKFSHDLEAQGQKALILIDNAQELNTDAVSMLLDMMSLATENQSVPHVALFTEFPLSRNLDSYQGSRYEQLSHTLTIAPYSLEQTKAYLLHRVRTVGGSINLPFNDKQIKQIYQESGGYPGAINKIAQSMMGNGAKGAKPGRRFNLALGFPLVHMALLCFVMLGILIAVLFSDPDESERQVADRTSNVIPLSPKTEVRAGQSSSDTIARIDAMQRKIGAEPSLGLPPIPTDTEDATLAPSTAPVKPTISAAPVAPIRQDTPADITPNLSQDRPQVVLQPMPVEKEQTVTEKAPAADPFDKTQWWLSQSPSRYTLQLLGTYNLDTVKDFIKSQGSISVFSYFKSKHKGRDWYVVVYGMYRNRSEAIAAVESLPRDLKNLNPWARSARSIQQDIQKLE</sequence>
<dbReference type="InterPro" id="IPR007730">
    <property type="entry name" value="SPOR-like_dom"/>
</dbReference>
<keyword evidence="1" id="KW-0812">Transmembrane</keyword>
<dbReference type="RefSeq" id="WP_341567552.1">
    <property type="nucleotide sequence ID" value="NZ_JBAKAR010000010.1"/>
</dbReference>
<dbReference type="Gene3D" id="3.30.70.1070">
    <property type="entry name" value="Sporulation related repeat"/>
    <property type="match status" value="1"/>
</dbReference>
<dbReference type="PANTHER" id="PTHR35894:SF7">
    <property type="entry name" value="GENERAL SECRETION PATHWAY PROTEIN A-RELATED"/>
    <property type="match status" value="1"/>
</dbReference>
<dbReference type="PANTHER" id="PTHR35894">
    <property type="entry name" value="GENERAL SECRETION PATHWAY PROTEIN A-RELATED"/>
    <property type="match status" value="1"/>
</dbReference>
<evidence type="ECO:0000259" key="2">
    <source>
        <dbReference type="PROSITE" id="PS51724"/>
    </source>
</evidence>
<organism evidence="3 4">
    <name type="scientific">Marinomonas arenicola</name>
    <dbReference type="NCBI Taxonomy" id="569601"/>
    <lineage>
        <taxon>Bacteria</taxon>
        <taxon>Pseudomonadati</taxon>
        <taxon>Pseudomonadota</taxon>
        <taxon>Gammaproteobacteria</taxon>
        <taxon>Oceanospirillales</taxon>
        <taxon>Oceanospirillaceae</taxon>
        <taxon>Marinomonas</taxon>
    </lineage>
</organism>
<dbReference type="Gene3D" id="3.40.50.300">
    <property type="entry name" value="P-loop containing nucleotide triphosphate hydrolases"/>
    <property type="match status" value="1"/>
</dbReference>
<gene>
    <name evidence="3" type="ORF">V6242_12205</name>
</gene>
<keyword evidence="1" id="KW-0472">Membrane</keyword>
<dbReference type="InterPro" id="IPR049945">
    <property type="entry name" value="AAA_22"/>
</dbReference>
<evidence type="ECO:0000313" key="3">
    <source>
        <dbReference type="EMBL" id="MEL0613909.1"/>
    </source>
</evidence>
<name>A0ABU9G5Z2_9GAMM</name>
<protein>
    <submittedName>
        <fullName evidence="3">AAA family ATPase</fullName>
    </submittedName>
</protein>
<dbReference type="Pfam" id="PF13401">
    <property type="entry name" value="AAA_22"/>
    <property type="match status" value="1"/>
</dbReference>
<comment type="caution">
    <text evidence="3">The sequence shown here is derived from an EMBL/GenBank/DDBJ whole genome shotgun (WGS) entry which is preliminary data.</text>
</comment>
<dbReference type="InterPro" id="IPR027417">
    <property type="entry name" value="P-loop_NTPase"/>
</dbReference>
<dbReference type="InterPro" id="IPR036680">
    <property type="entry name" value="SPOR-like_sf"/>
</dbReference>